<accession>A0A517L565</accession>
<organism evidence="2 3">
    <name type="scientific">Venturia effusa</name>
    <dbReference type="NCBI Taxonomy" id="50376"/>
    <lineage>
        <taxon>Eukaryota</taxon>
        <taxon>Fungi</taxon>
        <taxon>Dikarya</taxon>
        <taxon>Ascomycota</taxon>
        <taxon>Pezizomycotina</taxon>
        <taxon>Dothideomycetes</taxon>
        <taxon>Pleosporomycetidae</taxon>
        <taxon>Venturiales</taxon>
        <taxon>Venturiaceae</taxon>
        <taxon>Venturia</taxon>
    </lineage>
</organism>
<dbReference type="EMBL" id="CP042189">
    <property type="protein sequence ID" value="QDS70772.1"/>
    <property type="molecule type" value="Genomic_DNA"/>
</dbReference>
<reference evidence="2 3" key="1">
    <citation type="submission" date="2019-07" db="EMBL/GenBank/DDBJ databases">
        <title>Finished genome of Venturia effusa.</title>
        <authorList>
            <person name="Young C.A."/>
            <person name="Cox M.P."/>
            <person name="Ganley A.R.D."/>
            <person name="David W.J."/>
        </authorList>
    </citation>
    <scope>NUCLEOTIDE SEQUENCE [LARGE SCALE GENOMIC DNA]</scope>
    <source>
        <strain evidence="3">albino</strain>
    </source>
</reference>
<evidence type="ECO:0000256" key="1">
    <source>
        <dbReference type="SAM" id="MobiDB-lite"/>
    </source>
</evidence>
<keyword evidence="3" id="KW-1185">Reference proteome</keyword>
<protein>
    <submittedName>
        <fullName evidence="2">Uncharacterized protein</fullName>
    </submittedName>
</protein>
<dbReference type="Proteomes" id="UP000316270">
    <property type="component" value="Chromosome 5"/>
</dbReference>
<feature type="compositionally biased region" description="Gly residues" evidence="1">
    <location>
        <begin position="125"/>
        <end position="141"/>
    </location>
</feature>
<evidence type="ECO:0000313" key="3">
    <source>
        <dbReference type="Proteomes" id="UP000316270"/>
    </source>
</evidence>
<feature type="region of interest" description="Disordered" evidence="1">
    <location>
        <begin position="123"/>
        <end position="161"/>
    </location>
</feature>
<name>A0A517L565_9PEZI</name>
<gene>
    <name evidence="2" type="ORF">FKW77_003965</name>
</gene>
<dbReference type="AlphaFoldDB" id="A0A517L565"/>
<evidence type="ECO:0000313" key="2">
    <source>
        <dbReference type="EMBL" id="QDS70772.1"/>
    </source>
</evidence>
<proteinExistence type="predicted"/>
<sequence length="161" mass="17650">MVNTDVNPNTFRSPNWEAEIRFFKAQIIENARFLTRATPTANILTTISRCGPTGLYGAQVIATSANHGEWTRSVNSNYVTVDEALRALFVVVGWEVQTEFEKSGRGMVDREFDVVPTLAVERGENVGGSGGGNGGGNGNGNRGRSLSEYRPPQQRKKSIWD</sequence>